<gene>
    <name evidence="2" type="ORF">HD593_004017</name>
</gene>
<dbReference type="RefSeq" id="WP_185103594.1">
    <property type="nucleotide sequence ID" value="NZ_BAAAXY010000063.1"/>
</dbReference>
<reference evidence="2 3" key="1">
    <citation type="submission" date="2020-08" db="EMBL/GenBank/DDBJ databases">
        <title>Sequencing the genomes of 1000 actinobacteria strains.</title>
        <authorList>
            <person name="Klenk H.-P."/>
        </authorList>
    </citation>
    <scope>NUCLEOTIDE SEQUENCE [LARGE SCALE GENOMIC DNA]</scope>
    <source>
        <strain evidence="2 3">DSM 43768</strain>
    </source>
</reference>
<proteinExistence type="predicted"/>
<accession>A0A7X0NT97</accession>
<evidence type="ECO:0000313" key="3">
    <source>
        <dbReference type="Proteomes" id="UP000565579"/>
    </source>
</evidence>
<dbReference type="InterPro" id="IPR000073">
    <property type="entry name" value="AB_hydrolase_1"/>
</dbReference>
<evidence type="ECO:0000259" key="1">
    <source>
        <dbReference type="Pfam" id="PF00561"/>
    </source>
</evidence>
<organism evidence="2 3">
    <name type="scientific">Nonomuraea rubra</name>
    <dbReference type="NCBI Taxonomy" id="46180"/>
    <lineage>
        <taxon>Bacteria</taxon>
        <taxon>Bacillati</taxon>
        <taxon>Actinomycetota</taxon>
        <taxon>Actinomycetes</taxon>
        <taxon>Streptosporangiales</taxon>
        <taxon>Streptosporangiaceae</taxon>
        <taxon>Nonomuraea</taxon>
    </lineage>
</organism>
<name>A0A7X0NT97_9ACTN</name>
<comment type="caution">
    <text evidence="2">The sequence shown here is derived from an EMBL/GenBank/DDBJ whole genome shotgun (WGS) entry which is preliminary data.</text>
</comment>
<dbReference type="PANTHER" id="PTHR46331:SF2">
    <property type="entry name" value="VALACYCLOVIR HYDROLASE"/>
    <property type="match status" value="1"/>
</dbReference>
<dbReference type="AlphaFoldDB" id="A0A7X0NT97"/>
<dbReference type="GO" id="GO:0017171">
    <property type="term" value="F:serine hydrolase activity"/>
    <property type="evidence" value="ECO:0007669"/>
    <property type="project" value="TreeGrafter"/>
</dbReference>
<protein>
    <submittedName>
        <fullName evidence="2">Pimeloyl-ACP methyl ester carboxylesterase</fullName>
    </submittedName>
</protein>
<dbReference type="Proteomes" id="UP000565579">
    <property type="component" value="Unassembled WGS sequence"/>
</dbReference>
<evidence type="ECO:0000313" key="2">
    <source>
        <dbReference type="EMBL" id="MBB6549222.1"/>
    </source>
</evidence>
<dbReference type="PANTHER" id="PTHR46331">
    <property type="entry name" value="VALACYCLOVIR HYDROLASE"/>
    <property type="match status" value="1"/>
</dbReference>
<dbReference type="Pfam" id="PF00561">
    <property type="entry name" value="Abhydrolase_1"/>
    <property type="match status" value="1"/>
</dbReference>
<feature type="domain" description="AB hydrolase-1" evidence="1">
    <location>
        <begin position="26"/>
        <end position="124"/>
    </location>
</feature>
<dbReference type="Gene3D" id="3.40.50.1820">
    <property type="entry name" value="alpha/beta hydrolase"/>
    <property type="match status" value="1"/>
</dbReference>
<dbReference type="InterPro" id="IPR029058">
    <property type="entry name" value="AB_hydrolase_fold"/>
</dbReference>
<sequence length="261" mass="28093">MTTHTSGYAPVNGLDMYYEIHGTGDPLVLIHGSFSAIGTSFGRLLPYLAKNRQVIGVEIQGHGRTADIDRPLSPQVLAGDVAALLDHLGVGRADVLGYSLGSSIAFHVAQQRPDMVRKLVLASFSFTPDGLHPGLADGFESIRPEHLHGSPFHDEYLRLAPRPEDFPALCEKVSALMRDLVEPTAEEVRSIQAPTMVVIGDSDIIRPEHAVETFRLRGGGVAGDQAGLPDARLAVLPGTTHVTLVHRAEWLASMIDDFLAA</sequence>
<keyword evidence="3" id="KW-1185">Reference proteome</keyword>
<dbReference type="SUPFAM" id="SSF53474">
    <property type="entry name" value="alpha/beta-Hydrolases"/>
    <property type="match status" value="1"/>
</dbReference>
<dbReference type="EMBL" id="JACHMI010000001">
    <property type="protein sequence ID" value="MBB6549222.1"/>
    <property type="molecule type" value="Genomic_DNA"/>
</dbReference>